<name>A0A0A9CJF2_ARUDO</name>
<feature type="compositionally biased region" description="Polar residues" evidence="1">
    <location>
        <begin position="63"/>
        <end position="72"/>
    </location>
</feature>
<dbReference type="AlphaFoldDB" id="A0A0A9CJF2"/>
<proteinExistence type="predicted"/>
<accession>A0A0A9CJF2</accession>
<reference evidence="2" key="2">
    <citation type="journal article" date="2015" name="Data Brief">
        <title>Shoot transcriptome of the giant reed, Arundo donax.</title>
        <authorList>
            <person name="Barrero R.A."/>
            <person name="Guerrero F.D."/>
            <person name="Moolhuijzen P."/>
            <person name="Goolsby J.A."/>
            <person name="Tidwell J."/>
            <person name="Bellgard S.E."/>
            <person name="Bellgard M.I."/>
        </authorList>
    </citation>
    <scope>NUCLEOTIDE SEQUENCE</scope>
    <source>
        <tissue evidence="2">Shoot tissue taken approximately 20 cm above the soil surface</tissue>
    </source>
</reference>
<sequence>MVNELSYGMYLTIKHEEREMRARELSGVERDRISLLTQLGRCLRLGGNRKEVRSKSKTRMDTNSDLVPSFSV</sequence>
<feature type="compositionally biased region" description="Basic and acidic residues" evidence="1">
    <location>
        <begin position="50"/>
        <end position="62"/>
    </location>
</feature>
<evidence type="ECO:0000313" key="2">
    <source>
        <dbReference type="EMBL" id="JAD71617.1"/>
    </source>
</evidence>
<reference evidence="2" key="1">
    <citation type="submission" date="2014-09" db="EMBL/GenBank/DDBJ databases">
        <authorList>
            <person name="Magalhaes I.L.F."/>
            <person name="Oliveira U."/>
            <person name="Santos F.R."/>
            <person name="Vidigal T.H.D.A."/>
            <person name="Brescovit A.D."/>
            <person name="Santos A.J."/>
        </authorList>
    </citation>
    <scope>NUCLEOTIDE SEQUENCE</scope>
    <source>
        <tissue evidence="2">Shoot tissue taken approximately 20 cm above the soil surface</tissue>
    </source>
</reference>
<evidence type="ECO:0000256" key="1">
    <source>
        <dbReference type="SAM" id="MobiDB-lite"/>
    </source>
</evidence>
<organism evidence="2">
    <name type="scientific">Arundo donax</name>
    <name type="common">Giant reed</name>
    <name type="synonym">Donax arundinaceus</name>
    <dbReference type="NCBI Taxonomy" id="35708"/>
    <lineage>
        <taxon>Eukaryota</taxon>
        <taxon>Viridiplantae</taxon>
        <taxon>Streptophyta</taxon>
        <taxon>Embryophyta</taxon>
        <taxon>Tracheophyta</taxon>
        <taxon>Spermatophyta</taxon>
        <taxon>Magnoliopsida</taxon>
        <taxon>Liliopsida</taxon>
        <taxon>Poales</taxon>
        <taxon>Poaceae</taxon>
        <taxon>PACMAD clade</taxon>
        <taxon>Arundinoideae</taxon>
        <taxon>Arundineae</taxon>
        <taxon>Arundo</taxon>
    </lineage>
</organism>
<protein>
    <submittedName>
        <fullName evidence="2">Uncharacterized protein</fullName>
    </submittedName>
</protein>
<dbReference type="EMBL" id="GBRH01226278">
    <property type="protein sequence ID" value="JAD71617.1"/>
    <property type="molecule type" value="Transcribed_RNA"/>
</dbReference>
<feature type="region of interest" description="Disordered" evidence="1">
    <location>
        <begin position="50"/>
        <end position="72"/>
    </location>
</feature>